<dbReference type="Proteomes" id="UP000265520">
    <property type="component" value="Unassembled WGS sequence"/>
</dbReference>
<evidence type="ECO:0000313" key="1">
    <source>
        <dbReference type="EMBL" id="MCI35512.1"/>
    </source>
</evidence>
<feature type="non-terminal residue" evidence="1">
    <location>
        <position position="67"/>
    </location>
</feature>
<keyword evidence="2" id="KW-1185">Reference proteome</keyword>
<organism evidence="1 2">
    <name type="scientific">Trifolium medium</name>
    <dbReference type="NCBI Taxonomy" id="97028"/>
    <lineage>
        <taxon>Eukaryota</taxon>
        <taxon>Viridiplantae</taxon>
        <taxon>Streptophyta</taxon>
        <taxon>Embryophyta</taxon>
        <taxon>Tracheophyta</taxon>
        <taxon>Spermatophyta</taxon>
        <taxon>Magnoliopsida</taxon>
        <taxon>eudicotyledons</taxon>
        <taxon>Gunneridae</taxon>
        <taxon>Pentapetalae</taxon>
        <taxon>rosids</taxon>
        <taxon>fabids</taxon>
        <taxon>Fabales</taxon>
        <taxon>Fabaceae</taxon>
        <taxon>Papilionoideae</taxon>
        <taxon>50 kb inversion clade</taxon>
        <taxon>NPAAA clade</taxon>
        <taxon>Hologalegina</taxon>
        <taxon>IRL clade</taxon>
        <taxon>Trifolieae</taxon>
        <taxon>Trifolium</taxon>
    </lineage>
</organism>
<accession>A0A392RHA6</accession>
<name>A0A392RHA6_9FABA</name>
<evidence type="ECO:0000313" key="2">
    <source>
        <dbReference type="Proteomes" id="UP000265520"/>
    </source>
</evidence>
<comment type="caution">
    <text evidence="1">The sequence shown here is derived from an EMBL/GenBank/DDBJ whole genome shotgun (WGS) entry which is preliminary data.</text>
</comment>
<dbReference type="AlphaFoldDB" id="A0A392RHA6"/>
<protein>
    <submittedName>
        <fullName evidence="1">Uncharacterized protein</fullName>
    </submittedName>
</protein>
<sequence>MDRVLTPRMLGTRALYSWLMVPNYMTWYVKISHPYLEPLPLGDPPRPAELDAIIHEETDGQRTTTLV</sequence>
<reference evidence="1 2" key="1">
    <citation type="journal article" date="2018" name="Front. Plant Sci.">
        <title>Red Clover (Trifolium pratense) and Zigzag Clover (T. medium) - A Picture of Genomic Similarities and Differences.</title>
        <authorList>
            <person name="Dluhosova J."/>
            <person name="Istvanek J."/>
            <person name="Nedelnik J."/>
            <person name="Repkova J."/>
        </authorList>
    </citation>
    <scope>NUCLEOTIDE SEQUENCE [LARGE SCALE GENOMIC DNA]</scope>
    <source>
        <strain evidence="2">cv. 10/8</strain>
        <tissue evidence="1">Leaf</tissue>
    </source>
</reference>
<proteinExistence type="predicted"/>
<dbReference type="EMBL" id="LXQA010224092">
    <property type="protein sequence ID" value="MCI35512.1"/>
    <property type="molecule type" value="Genomic_DNA"/>
</dbReference>